<reference evidence="11 12" key="1">
    <citation type="submission" date="2016-10" db="EMBL/GenBank/DDBJ databases">
        <authorList>
            <person name="de Groot N.N."/>
        </authorList>
    </citation>
    <scope>NUCLEOTIDE SEQUENCE [LARGE SCALE GENOMIC DNA]</scope>
    <source>
        <strain evidence="11 12">DSM 45514</strain>
    </source>
</reference>
<dbReference type="InterPro" id="IPR000878">
    <property type="entry name" value="4pyrrol_Mease"/>
</dbReference>
<dbReference type="STRING" id="1236220.SAMN04488112_11035"/>
<evidence type="ECO:0000256" key="8">
    <source>
        <dbReference type="ARBA" id="ARBA00079776"/>
    </source>
</evidence>
<dbReference type="Proteomes" id="UP000199387">
    <property type="component" value="Unassembled WGS sequence"/>
</dbReference>
<dbReference type="CDD" id="cd11642">
    <property type="entry name" value="SUMT"/>
    <property type="match status" value="1"/>
</dbReference>
<dbReference type="PROSITE" id="PS00840">
    <property type="entry name" value="SUMT_2"/>
    <property type="match status" value="1"/>
</dbReference>
<evidence type="ECO:0000256" key="6">
    <source>
        <dbReference type="ARBA" id="ARBA00022691"/>
    </source>
</evidence>
<proteinExistence type="inferred from homology"/>
<dbReference type="SUPFAM" id="SSF53790">
    <property type="entry name" value="Tetrapyrrole methylase"/>
    <property type="match status" value="1"/>
</dbReference>
<evidence type="ECO:0000313" key="11">
    <source>
        <dbReference type="EMBL" id="SDC56148.1"/>
    </source>
</evidence>
<dbReference type="Gene3D" id="3.40.1010.10">
    <property type="entry name" value="Cobalt-precorrin-4 Transmethylase, Domain 1"/>
    <property type="match status" value="1"/>
</dbReference>
<evidence type="ECO:0000256" key="1">
    <source>
        <dbReference type="ARBA" id="ARBA00005879"/>
    </source>
</evidence>
<accession>A0A1G6MKK5</accession>
<dbReference type="GO" id="GO:0004851">
    <property type="term" value="F:uroporphyrin-III C-methyltransferase activity"/>
    <property type="evidence" value="ECO:0007669"/>
    <property type="project" value="UniProtKB-EC"/>
</dbReference>
<dbReference type="NCBIfam" id="TIGR01469">
    <property type="entry name" value="cobA_cysG_Cterm"/>
    <property type="match status" value="1"/>
</dbReference>
<feature type="domain" description="Tetrapyrrole methylase" evidence="10">
    <location>
        <begin position="3"/>
        <end position="212"/>
    </location>
</feature>
<keyword evidence="5 9" id="KW-0808">Transferase</keyword>
<dbReference type="EMBL" id="FMZA01000010">
    <property type="protein sequence ID" value="SDC56148.1"/>
    <property type="molecule type" value="Genomic_DNA"/>
</dbReference>
<organism evidence="11 12">
    <name type="scientific">Melghirimyces thermohalophilus</name>
    <dbReference type="NCBI Taxonomy" id="1236220"/>
    <lineage>
        <taxon>Bacteria</taxon>
        <taxon>Bacillati</taxon>
        <taxon>Bacillota</taxon>
        <taxon>Bacilli</taxon>
        <taxon>Bacillales</taxon>
        <taxon>Thermoactinomycetaceae</taxon>
        <taxon>Melghirimyces</taxon>
    </lineage>
</organism>
<name>A0A1G6MKK5_9BACL</name>
<dbReference type="InterPro" id="IPR006366">
    <property type="entry name" value="CobA/CysG_C"/>
</dbReference>
<evidence type="ECO:0000259" key="10">
    <source>
        <dbReference type="Pfam" id="PF00590"/>
    </source>
</evidence>
<dbReference type="FunFam" id="3.30.950.10:FF:000001">
    <property type="entry name" value="Siroheme synthase"/>
    <property type="match status" value="1"/>
</dbReference>
<keyword evidence="4 9" id="KW-0489">Methyltransferase</keyword>
<dbReference type="InterPro" id="IPR050161">
    <property type="entry name" value="Siro_Cobalamin_biosynth"/>
</dbReference>
<evidence type="ECO:0000256" key="3">
    <source>
        <dbReference type="ARBA" id="ARBA00018323"/>
    </source>
</evidence>
<comment type="similarity">
    <text evidence="1 9">Belongs to the precorrin methyltransferase family.</text>
</comment>
<evidence type="ECO:0000256" key="7">
    <source>
        <dbReference type="ARBA" id="ARBA00023244"/>
    </source>
</evidence>
<dbReference type="InterPro" id="IPR003043">
    <property type="entry name" value="Uropor_MeTrfase_CS"/>
</dbReference>
<dbReference type="Gene3D" id="3.30.950.10">
    <property type="entry name" value="Methyltransferase, Cobalt-precorrin-4 Transmethylase, Domain 2"/>
    <property type="match status" value="1"/>
</dbReference>
<evidence type="ECO:0000256" key="4">
    <source>
        <dbReference type="ARBA" id="ARBA00022603"/>
    </source>
</evidence>
<sequence>MGKVYLVGAGPGDPELITVKGVRCIREADIILYDRLVNQELLEYARPGADLLYCGKLPQTNTLKQETINRFLTKHALAGRVVTRLKGGDPFVYGRGGEEAESLVRHGVPFEVIPGITAGIAAPAYAGIPVTHRDFASTFAFVTGHRKKGEAEELRWEHLARGVDTLAIYMGVKNLPRIREKLLAFGRAPETPVALIHWGTTRGQRTVTGTLDGVAELARRHQVENPTLILVGEVVALREKLAWFESCIQMSGIESAVESAGI</sequence>
<evidence type="ECO:0000256" key="5">
    <source>
        <dbReference type="ARBA" id="ARBA00022679"/>
    </source>
</evidence>
<keyword evidence="12" id="KW-1185">Reference proteome</keyword>
<evidence type="ECO:0000256" key="2">
    <source>
        <dbReference type="ARBA" id="ARBA00012162"/>
    </source>
</evidence>
<dbReference type="FunFam" id="3.40.1010.10:FF:000001">
    <property type="entry name" value="Siroheme synthase"/>
    <property type="match status" value="1"/>
</dbReference>
<dbReference type="PANTHER" id="PTHR45790">
    <property type="entry name" value="SIROHEME SYNTHASE-RELATED"/>
    <property type="match status" value="1"/>
</dbReference>
<evidence type="ECO:0000313" key="12">
    <source>
        <dbReference type="Proteomes" id="UP000199387"/>
    </source>
</evidence>
<protein>
    <recommendedName>
        <fullName evidence="3">Uroporphyrinogen-III C-methyltransferase</fullName>
        <ecNumber evidence="2">2.1.1.107</ecNumber>
    </recommendedName>
    <alternativeName>
        <fullName evidence="8">Uroporphyrinogen III methylase</fullName>
    </alternativeName>
</protein>
<dbReference type="PANTHER" id="PTHR45790:SF3">
    <property type="entry name" value="S-ADENOSYL-L-METHIONINE-DEPENDENT UROPORPHYRINOGEN III METHYLTRANSFERASE, CHLOROPLASTIC"/>
    <property type="match status" value="1"/>
</dbReference>
<evidence type="ECO:0000256" key="9">
    <source>
        <dbReference type="RuleBase" id="RU003960"/>
    </source>
</evidence>
<keyword evidence="7" id="KW-0627">Porphyrin biosynthesis</keyword>
<dbReference type="InterPro" id="IPR014776">
    <property type="entry name" value="4pyrrole_Mease_sub2"/>
</dbReference>
<dbReference type="OrthoDB" id="9815856at2"/>
<dbReference type="GO" id="GO:0032259">
    <property type="term" value="P:methylation"/>
    <property type="evidence" value="ECO:0007669"/>
    <property type="project" value="UniProtKB-KW"/>
</dbReference>
<dbReference type="AlphaFoldDB" id="A0A1G6MKK5"/>
<keyword evidence="6" id="KW-0949">S-adenosyl-L-methionine</keyword>
<dbReference type="RefSeq" id="WP_091569859.1">
    <property type="nucleotide sequence ID" value="NZ_FMZA01000010.1"/>
</dbReference>
<dbReference type="PROSITE" id="PS00839">
    <property type="entry name" value="SUMT_1"/>
    <property type="match status" value="1"/>
</dbReference>
<dbReference type="GO" id="GO:0019354">
    <property type="term" value="P:siroheme biosynthetic process"/>
    <property type="evidence" value="ECO:0007669"/>
    <property type="project" value="InterPro"/>
</dbReference>
<dbReference type="NCBIfam" id="NF004790">
    <property type="entry name" value="PRK06136.1"/>
    <property type="match status" value="1"/>
</dbReference>
<dbReference type="InterPro" id="IPR035996">
    <property type="entry name" value="4pyrrol_Methylase_sf"/>
</dbReference>
<dbReference type="InterPro" id="IPR014777">
    <property type="entry name" value="4pyrrole_Mease_sub1"/>
</dbReference>
<dbReference type="EC" id="2.1.1.107" evidence="2"/>
<gene>
    <name evidence="11" type="ORF">SAMN04488112_11035</name>
</gene>
<dbReference type="Pfam" id="PF00590">
    <property type="entry name" value="TP_methylase"/>
    <property type="match status" value="1"/>
</dbReference>